<name>A0A7C9HAX9_9RHOB</name>
<keyword evidence="4 7" id="KW-0812">Transmembrane</keyword>
<dbReference type="GO" id="GO:0015031">
    <property type="term" value="P:protein transport"/>
    <property type="evidence" value="ECO:0007669"/>
    <property type="project" value="UniProtKB-KW"/>
</dbReference>
<dbReference type="PANTHER" id="PTHR30558">
    <property type="entry name" value="EXBD MEMBRANE COMPONENT OF PMF-DRIVEN MACROMOLECULE IMPORT SYSTEM"/>
    <property type="match status" value="1"/>
</dbReference>
<comment type="similarity">
    <text evidence="2 7">Belongs to the ExbD/TolR family.</text>
</comment>
<evidence type="ECO:0000256" key="4">
    <source>
        <dbReference type="ARBA" id="ARBA00022692"/>
    </source>
</evidence>
<organism evidence="8 9">
    <name type="scientific">Sediminimonas qiaohouensis</name>
    <dbReference type="NCBI Taxonomy" id="552061"/>
    <lineage>
        <taxon>Bacteria</taxon>
        <taxon>Pseudomonadati</taxon>
        <taxon>Pseudomonadota</taxon>
        <taxon>Alphaproteobacteria</taxon>
        <taxon>Rhodobacterales</taxon>
        <taxon>Roseobacteraceae</taxon>
        <taxon>Sediminimonas</taxon>
    </lineage>
</organism>
<proteinExistence type="inferred from homology"/>
<accession>A0A7C9HAX9</accession>
<evidence type="ECO:0000256" key="7">
    <source>
        <dbReference type="RuleBase" id="RU003879"/>
    </source>
</evidence>
<evidence type="ECO:0000256" key="3">
    <source>
        <dbReference type="ARBA" id="ARBA00022475"/>
    </source>
</evidence>
<keyword evidence="5" id="KW-1133">Transmembrane helix</keyword>
<keyword evidence="7" id="KW-0653">Protein transport</keyword>
<dbReference type="AlphaFoldDB" id="A0A7C9HAX9"/>
<comment type="subcellular location">
    <subcellularLocation>
        <location evidence="1">Cell membrane</location>
        <topology evidence="1">Single-pass membrane protein</topology>
    </subcellularLocation>
    <subcellularLocation>
        <location evidence="7">Cell membrane</location>
        <topology evidence="7">Single-pass type II membrane protein</topology>
    </subcellularLocation>
</comment>
<evidence type="ECO:0000256" key="1">
    <source>
        <dbReference type="ARBA" id="ARBA00004162"/>
    </source>
</evidence>
<dbReference type="GO" id="GO:0022857">
    <property type="term" value="F:transmembrane transporter activity"/>
    <property type="evidence" value="ECO:0007669"/>
    <property type="project" value="InterPro"/>
</dbReference>
<keyword evidence="6" id="KW-0472">Membrane</keyword>
<dbReference type="Proteomes" id="UP000483078">
    <property type="component" value="Unassembled WGS sequence"/>
</dbReference>
<evidence type="ECO:0000256" key="6">
    <source>
        <dbReference type="ARBA" id="ARBA00023136"/>
    </source>
</evidence>
<evidence type="ECO:0000313" key="8">
    <source>
        <dbReference type="EMBL" id="MTJ04490.1"/>
    </source>
</evidence>
<keyword evidence="7" id="KW-0813">Transport</keyword>
<dbReference type="GO" id="GO:0005886">
    <property type="term" value="C:plasma membrane"/>
    <property type="evidence" value="ECO:0007669"/>
    <property type="project" value="UniProtKB-SubCell"/>
</dbReference>
<sequence length="129" mass="13510">MFAFAQPHRARKPSLTPMIDVVFLLLVFFMLAARFGGDMALPLAAAGGDAAGYDGPPRLVSVKAEGALTLNGRAVALEDLAARLAPLMDAPDDMVVLRPKGAATVQDLVRVADTLRAAGLSRLIVVEGQ</sequence>
<comment type="caution">
    <text evidence="8">The sequence shown here is derived from an EMBL/GenBank/DDBJ whole genome shotgun (WGS) entry which is preliminary data.</text>
</comment>
<gene>
    <name evidence="8" type="ORF">FH759_07350</name>
</gene>
<dbReference type="PANTHER" id="PTHR30558:SF3">
    <property type="entry name" value="BIOPOLYMER TRANSPORT PROTEIN EXBD-RELATED"/>
    <property type="match status" value="1"/>
</dbReference>
<evidence type="ECO:0000256" key="5">
    <source>
        <dbReference type="ARBA" id="ARBA00022989"/>
    </source>
</evidence>
<protein>
    <submittedName>
        <fullName evidence="8">Biopolymer transporter ExbD</fullName>
    </submittedName>
</protein>
<dbReference type="RefSeq" id="WP_273249159.1">
    <property type="nucleotide sequence ID" value="NZ_VENJ01000009.1"/>
</dbReference>
<dbReference type="InterPro" id="IPR003400">
    <property type="entry name" value="ExbD"/>
</dbReference>
<keyword evidence="3" id="KW-1003">Cell membrane</keyword>
<dbReference type="EMBL" id="VENJ01000009">
    <property type="protein sequence ID" value="MTJ04490.1"/>
    <property type="molecule type" value="Genomic_DNA"/>
</dbReference>
<dbReference type="Gene3D" id="3.30.420.270">
    <property type="match status" value="1"/>
</dbReference>
<dbReference type="Pfam" id="PF02472">
    <property type="entry name" value="ExbD"/>
    <property type="match status" value="1"/>
</dbReference>
<evidence type="ECO:0000313" key="9">
    <source>
        <dbReference type="Proteomes" id="UP000483078"/>
    </source>
</evidence>
<reference evidence="8 9" key="1">
    <citation type="submission" date="2019-06" db="EMBL/GenBank/DDBJ databases">
        <title>Enrichment of Autotrophic Halophilic Microorganisms from Red Sea Brine Pool Using Microbial Electrosynthesis System.</title>
        <authorList>
            <person name="Alqahtani M.F."/>
            <person name="Bajracharya S."/>
            <person name="Katuri K.P."/>
            <person name="Ali M."/>
            <person name="Saikaly P.E."/>
        </authorList>
    </citation>
    <scope>NUCLEOTIDE SEQUENCE [LARGE SCALE GENOMIC DNA]</scope>
    <source>
        <strain evidence="8">MES6</strain>
    </source>
</reference>
<evidence type="ECO:0000256" key="2">
    <source>
        <dbReference type="ARBA" id="ARBA00005811"/>
    </source>
</evidence>